<dbReference type="HOGENOM" id="CLU_1120286_0_0_1"/>
<accession>W4KCR1</accession>
<protein>
    <submittedName>
        <fullName evidence="2">Uncharacterized protein</fullName>
    </submittedName>
</protein>
<feature type="region of interest" description="Disordered" evidence="1">
    <location>
        <begin position="224"/>
        <end position="248"/>
    </location>
</feature>
<proteinExistence type="predicted"/>
<evidence type="ECO:0000313" key="2">
    <source>
        <dbReference type="EMBL" id="ETW83529.1"/>
    </source>
</evidence>
<dbReference type="Proteomes" id="UP000030671">
    <property type="component" value="Unassembled WGS sequence"/>
</dbReference>
<dbReference type="RefSeq" id="XP_009543312.1">
    <property type="nucleotide sequence ID" value="XM_009545017.1"/>
</dbReference>
<reference evidence="2 3" key="1">
    <citation type="journal article" date="2012" name="New Phytol.">
        <title>Insight into trade-off between wood decay and parasitism from the genome of a fungal forest pathogen.</title>
        <authorList>
            <person name="Olson A."/>
            <person name="Aerts A."/>
            <person name="Asiegbu F."/>
            <person name="Belbahri L."/>
            <person name="Bouzid O."/>
            <person name="Broberg A."/>
            <person name="Canback B."/>
            <person name="Coutinho P.M."/>
            <person name="Cullen D."/>
            <person name="Dalman K."/>
            <person name="Deflorio G."/>
            <person name="van Diepen L.T."/>
            <person name="Dunand C."/>
            <person name="Duplessis S."/>
            <person name="Durling M."/>
            <person name="Gonthier P."/>
            <person name="Grimwood J."/>
            <person name="Fossdal C.G."/>
            <person name="Hansson D."/>
            <person name="Henrissat B."/>
            <person name="Hietala A."/>
            <person name="Himmelstrand K."/>
            <person name="Hoffmeister D."/>
            <person name="Hogberg N."/>
            <person name="James T.Y."/>
            <person name="Karlsson M."/>
            <person name="Kohler A."/>
            <person name="Kues U."/>
            <person name="Lee Y.H."/>
            <person name="Lin Y.C."/>
            <person name="Lind M."/>
            <person name="Lindquist E."/>
            <person name="Lombard V."/>
            <person name="Lucas S."/>
            <person name="Lunden K."/>
            <person name="Morin E."/>
            <person name="Murat C."/>
            <person name="Park J."/>
            <person name="Raffaello T."/>
            <person name="Rouze P."/>
            <person name="Salamov A."/>
            <person name="Schmutz J."/>
            <person name="Solheim H."/>
            <person name="Stahlberg J."/>
            <person name="Velez H."/>
            <person name="de Vries R.P."/>
            <person name="Wiebenga A."/>
            <person name="Woodward S."/>
            <person name="Yakovlev I."/>
            <person name="Garbelotto M."/>
            <person name="Martin F."/>
            <person name="Grigoriev I.V."/>
            <person name="Stenlid J."/>
        </authorList>
    </citation>
    <scope>NUCLEOTIDE SEQUENCE [LARGE SCALE GENOMIC DNA]</scope>
    <source>
        <strain evidence="2 3">TC 32-1</strain>
    </source>
</reference>
<evidence type="ECO:0000313" key="3">
    <source>
        <dbReference type="Proteomes" id="UP000030671"/>
    </source>
</evidence>
<gene>
    <name evidence="2" type="ORF">HETIRDRAFT_449240</name>
</gene>
<dbReference type="EMBL" id="KI925456">
    <property type="protein sequence ID" value="ETW83529.1"/>
    <property type="molecule type" value="Genomic_DNA"/>
</dbReference>
<evidence type="ECO:0000256" key="1">
    <source>
        <dbReference type="SAM" id="MobiDB-lite"/>
    </source>
</evidence>
<dbReference type="GeneID" id="20675925"/>
<sequence>MRCGHAPFYRAHSPDYSLPGLCGRKSVHPSIAHPATCPYASITTLGAVHGLSLQSFQARISILCKPWPAARERWQQAPEHGPSRARDLVHARGPACQREISLGSGSVQLEGAWGGAAYARAEWLQDYAQPHESYLPTAVPPLSSLLKPALKANLGLEAKVDAERATDIDAKARRRNLSQTLGQTSVRSSLFLFHSLLLLPSSLPFFFAVPALLTGITATELRDTGTDNDEVADGSGADGGPDDTMFDA</sequence>
<dbReference type="InParanoid" id="W4KCR1"/>
<name>W4KCR1_HETIT</name>
<dbReference type="AlphaFoldDB" id="W4KCR1"/>
<organism evidence="2 3">
    <name type="scientific">Heterobasidion irregulare (strain TC 32-1)</name>
    <dbReference type="NCBI Taxonomy" id="747525"/>
    <lineage>
        <taxon>Eukaryota</taxon>
        <taxon>Fungi</taxon>
        <taxon>Dikarya</taxon>
        <taxon>Basidiomycota</taxon>
        <taxon>Agaricomycotina</taxon>
        <taxon>Agaricomycetes</taxon>
        <taxon>Russulales</taxon>
        <taxon>Bondarzewiaceae</taxon>
        <taxon>Heterobasidion</taxon>
        <taxon>Heterobasidion annosum species complex</taxon>
    </lineage>
</organism>
<dbReference type="KEGG" id="hir:HETIRDRAFT_449240"/>
<keyword evidence="3" id="KW-1185">Reference proteome</keyword>